<feature type="DNA-binding region" description="Fork-head" evidence="10">
    <location>
        <begin position="554"/>
        <end position="649"/>
    </location>
</feature>
<evidence type="ECO:0000256" key="8">
    <source>
        <dbReference type="ARBA" id="ARBA00023242"/>
    </source>
</evidence>
<evidence type="ECO:0000313" key="13">
    <source>
        <dbReference type="EMBL" id="CAL8105031.1"/>
    </source>
</evidence>
<dbReference type="CDD" id="cd20028">
    <property type="entry name" value="FH_FOXL2"/>
    <property type="match status" value="1"/>
</dbReference>
<evidence type="ECO:0000256" key="5">
    <source>
        <dbReference type="ARBA" id="ARBA00023015"/>
    </source>
</evidence>
<keyword evidence="7" id="KW-0804">Transcription</keyword>
<feature type="compositionally biased region" description="Low complexity" evidence="11">
    <location>
        <begin position="504"/>
        <end position="523"/>
    </location>
</feature>
<dbReference type="PANTHER" id="PTHR11829">
    <property type="entry name" value="FORKHEAD BOX PROTEIN"/>
    <property type="match status" value="1"/>
</dbReference>
<dbReference type="InterPro" id="IPR001766">
    <property type="entry name" value="Fork_head_dom"/>
</dbReference>
<feature type="compositionally biased region" description="Polar residues" evidence="11">
    <location>
        <begin position="524"/>
        <end position="544"/>
    </location>
</feature>
<feature type="region of interest" description="Disordered" evidence="11">
    <location>
        <begin position="47"/>
        <end position="95"/>
    </location>
</feature>
<proteinExistence type="predicted"/>
<dbReference type="InterPro" id="IPR036388">
    <property type="entry name" value="WH-like_DNA-bd_sf"/>
</dbReference>
<evidence type="ECO:0000259" key="12">
    <source>
        <dbReference type="PROSITE" id="PS50039"/>
    </source>
</evidence>
<keyword evidence="6 10" id="KW-0238">DNA-binding</keyword>
<feature type="compositionally biased region" description="Basic and acidic residues" evidence="11">
    <location>
        <begin position="198"/>
        <end position="209"/>
    </location>
</feature>
<keyword evidence="1" id="KW-1017">Isopeptide bond</keyword>
<dbReference type="Gene3D" id="1.10.10.10">
    <property type="entry name" value="Winged helix-like DNA-binding domain superfamily/Winged helix DNA-binding domain"/>
    <property type="match status" value="1"/>
</dbReference>
<feature type="compositionally biased region" description="Polar residues" evidence="11">
    <location>
        <begin position="368"/>
        <end position="380"/>
    </location>
</feature>
<keyword evidence="8 10" id="KW-0539">Nucleus</keyword>
<evidence type="ECO:0000256" key="1">
    <source>
        <dbReference type="ARBA" id="ARBA00022499"/>
    </source>
</evidence>
<feature type="compositionally biased region" description="Polar residues" evidence="11">
    <location>
        <begin position="280"/>
        <end position="296"/>
    </location>
</feature>
<accession>A0ABP1QMP2</accession>
<evidence type="ECO:0000256" key="3">
    <source>
        <dbReference type="ARBA" id="ARBA00022782"/>
    </source>
</evidence>
<evidence type="ECO:0000256" key="10">
    <source>
        <dbReference type="PROSITE-ProRule" id="PRU00089"/>
    </source>
</evidence>
<keyword evidence="2" id="KW-0597">Phosphoprotein</keyword>
<evidence type="ECO:0000256" key="6">
    <source>
        <dbReference type="ARBA" id="ARBA00023125"/>
    </source>
</evidence>
<dbReference type="InterPro" id="IPR050211">
    <property type="entry name" value="FOX_domain-containing"/>
</dbReference>
<dbReference type="Pfam" id="PF00250">
    <property type="entry name" value="Forkhead"/>
    <property type="match status" value="1"/>
</dbReference>
<dbReference type="PROSITE" id="PS00658">
    <property type="entry name" value="FORK_HEAD_2"/>
    <property type="match status" value="1"/>
</dbReference>
<feature type="region of interest" description="Disordered" evidence="11">
    <location>
        <begin position="368"/>
        <end position="554"/>
    </location>
</feature>
<protein>
    <recommendedName>
        <fullName evidence="9">Forkhead box protein L2</fullName>
    </recommendedName>
</protein>
<dbReference type="InterPro" id="IPR030456">
    <property type="entry name" value="TF_fork_head_CS_2"/>
</dbReference>
<feature type="compositionally biased region" description="Basic residues" evidence="11">
    <location>
        <begin position="391"/>
        <end position="406"/>
    </location>
</feature>
<dbReference type="InterPro" id="IPR036390">
    <property type="entry name" value="WH_DNA-bd_sf"/>
</dbReference>
<keyword evidence="5" id="KW-0805">Transcription regulation</keyword>
<comment type="subcellular location">
    <subcellularLocation>
        <location evidence="10">Nucleus</location>
    </subcellularLocation>
</comment>
<evidence type="ECO:0000256" key="11">
    <source>
        <dbReference type="SAM" id="MobiDB-lite"/>
    </source>
</evidence>
<name>A0ABP1QMP2_9HEXA</name>
<reference evidence="13 14" key="1">
    <citation type="submission" date="2024-08" db="EMBL/GenBank/DDBJ databases">
        <authorList>
            <person name="Cucini C."/>
            <person name="Frati F."/>
        </authorList>
    </citation>
    <scope>NUCLEOTIDE SEQUENCE [LARGE SCALE GENOMIC DNA]</scope>
</reference>
<evidence type="ECO:0000313" key="14">
    <source>
        <dbReference type="Proteomes" id="UP001642540"/>
    </source>
</evidence>
<dbReference type="InterPro" id="IPR018122">
    <property type="entry name" value="TF_fork_head_CS_1"/>
</dbReference>
<feature type="region of interest" description="Disordered" evidence="11">
    <location>
        <begin position="174"/>
        <end position="297"/>
    </location>
</feature>
<dbReference type="PROSITE" id="PS00657">
    <property type="entry name" value="FORK_HEAD_1"/>
    <property type="match status" value="1"/>
</dbReference>
<evidence type="ECO:0000256" key="9">
    <source>
        <dbReference type="ARBA" id="ARBA00034872"/>
    </source>
</evidence>
<feature type="compositionally biased region" description="Low complexity" evidence="11">
    <location>
        <begin position="439"/>
        <end position="451"/>
    </location>
</feature>
<dbReference type="PROSITE" id="PS50039">
    <property type="entry name" value="FORK_HEAD_3"/>
    <property type="match status" value="1"/>
</dbReference>
<dbReference type="SUPFAM" id="SSF46785">
    <property type="entry name" value="Winged helix' DNA-binding domain"/>
    <property type="match status" value="1"/>
</dbReference>
<organism evidence="13 14">
    <name type="scientific">Orchesella dallaii</name>
    <dbReference type="NCBI Taxonomy" id="48710"/>
    <lineage>
        <taxon>Eukaryota</taxon>
        <taxon>Metazoa</taxon>
        <taxon>Ecdysozoa</taxon>
        <taxon>Arthropoda</taxon>
        <taxon>Hexapoda</taxon>
        <taxon>Collembola</taxon>
        <taxon>Entomobryomorpha</taxon>
        <taxon>Entomobryoidea</taxon>
        <taxon>Orchesellidae</taxon>
        <taxon>Orchesellinae</taxon>
        <taxon>Orchesella</taxon>
    </lineage>
</organism>
<dbReference type="PRINTS" id="PR00053">
    <property type="entry name" value="FORKHEAD"/>
</dbReference>
<keyword evidence="14" id="KW-1185">Reference proteome</keyword>
<feature type="compositionally biased region" description="Low complexity" evidence="11">
    <location>
        <begin position="461"/>
        <end position="493"/>
    </location>
</feature>
<dbReference type="EMBL" id="CAXLJM020000036">
    <property type="protein sequence ID" value="CAL8105031.1"/>
    <property type="molecule type" value="Genomic_DNA"/>
</dbReference>
<dbReference type="PANTHER" id="PTHR11829:SF411">
    <property type="entry name" value="FORKHEAD BOX PROTEIN L2"/>
    <property type="match status" value="1"/>
</dbReference>
<keyword evidence="4" id="KW-0832">Ubl conjugation</keyword>
<dbReference type="Proteomes" id="UP001642540">
    <property type="component" value="Unassembled WGS sequence"/>
</dbReference>
<evidence type="ECO:0000256" key="7">
    <source>
        <dbReference type="ARBA" id="ARBA00023163"/>
    </source>
</evidence>
<feature type="domain" description="Fork-head" evidence="12">
    <location>
        <begin position="554"/>
        <end position="649"/>
    </location>
</feature>
<comment type="caution">
    <text evidence="13">The sequence shown here is derived from an EMBL/GenBank/DDBJ whole genome shotgun (WGS) entry which is preliminary data.</text>
</comment>
<keyword evidence="3" id="KW-0221">Differentiation</keyword>
<evidence type="ECO:0000256" key="4">
    <source>
        <dbReference type="ARBA" id="ARBA00022843"/>
    </source>
</evidence>
<feature type="compositionally biased region" description="Basic and acidic residues" evidence="11">
    <location>
        <begin position="418"/>
        <end position="438"/>
    </location>
</feature>
<evidence type="ECO:0000256" key="2">
    <source>
        <dbReference type="ARBA" id="ARBA00022553"/>
    </source>
</evidence>
<gene>
    <name evidence="13" type="ORF">ODALV1_LOCUS11935</name>
</gene>
<dbReference type="InterPro" id="IPR047515">
    <property type="entry name" value="FH_FOXL2"/>
</dbReference>
<sequence length="788" mass="86955">MNMNMPISCLKYFPIKPERPMMEGPPPPTAHLHPASDHLQQYPLQSHYHHHHHQHQQSPSGASLSGDISPGPMSNTSRHHHHPQSQSHHYHSDSLQISHSQDIFKSYSHLLPDRLQLMKSDELNKMRFCASPPPPSSTISYVSVSGTTPVMSKPTASMFSSHIPNHYSHSHLLPHHHPPPHNLLCLPQQHPPPLSNSHSEDLDHSDEGTLHIAEAIDDQDDCVVDQGGDGNEDDDNEHGGGGNMSQDEISNHHHPPSSIDHEQGNTTDDGIDDSRGVDLVSNTHSHHSSTGPSNTLMDLCHPVITTGCGSGRNFTDVPSSICVNNNNNTKFKFPYSKDDSDTMKDGEMEHSAIKMDTGEDIVQMNLRGSQSDSDASSPRPGSNEPMNFHQHSLHTPHLPHHHHHQHVQQSHHFLQPDGSHHLHKPIDTSRHPVSDQHSHQSLSHHQQFSHQHNTHSETHQQQHQSGSQHLTSQQQNGRTSQASGSSSKSNVSSPERNKAEPKLTNGNNSSSNNKTTSGGATNSVGGSNASSSTDGDKATNNGANSPEFLDPTQKPPYSYVALITMAIKESPGERATLSEIYNFITKKFPYFENGNKKGWQNSIRHNLSLNDCFLKVPREGGGERKGNYWTIAPECGDMFEHGNYKRRKRMKTRQFKTSPYPKSYLDPRIYGSFSRNLIPTPGYAGSYCRSPPWGLSAMQTSSQFSYPSASSVAARSSLQPQGLPTYPQMCQLQNHFSSVQPPQITSMTSPYNQLGSGLGGPSAGAYGSSCASSQMHHYHSYWSSDAKL</sequence>
<dbReference type="SMART" id="SM00339">
    <property type="entry name" value="FH"/>
    <property type="match status" value="1"/>
</dbReference>